<proteinExistence type="inferred from homology"/>
<dbReference type="PROSITE" id="PS50283">
    <property type="entry name" value="NA_SOLUT_SYMP_3"/>
    <property type="match status" value="1"/>
</dbReference>
<dbReference type="OMA" id="TVMDPLQ"/>
<dbReference type="Pfam" id="PF00474">
    <property type="entry name" value="SSF"/>
    <property type="match status" value="1"/>
</dbReference>
<keyword evidence="11" id="KW-0325">Glycoprotein</keyword>
<feature type="transmembrane region" description="Helical" evidence="15">
    <location>
        <begin position="514"/>
        <end position="531"/>
    </location>
</feature>
<feature type="transmembrane region" description="Helical" evidence="15">
    <location>
        <begin position="155"/>
        <end position="180"/>
    </location>
</feature>
<keyword evidence="17" id="KW-1185">Reference proteome</keyword>
<comment type="subcellular location">
    <subcellularLocation>
        <location evidence="1">Membrane</location>
        <topology evidence="1">Multi-pass membrane protein</topology>
    </subcellularLocation>
</comment>
<dbReference type="InterPro" id="IPR001734">
    <property type="entry name" value="Na/solute_symporter"/>
</dbReference>
<feature type="transmembrane region" description="Helical" evidence="15">
    <location>
        <begin position="103"/>
        <end position="124"/>
    </location>
</feature>
<keyword evidence="9" id="KW-0406">Ion transport</keyword>
<dbReference type="GO" id="GO:0008292">
    <property type="term" value="P:acetylcholine biosynthetic process"/>
    <property type="evidence" value="ECO:0007669"/>
    <property type="project" value="TreeGrafter"/>
</dbReference>
<feature type="transmembrane region" description="Helical" evidence="15">
    <location>
        <begin position="462"/>
        <end position="480"/>
    </location>
</feature>
<evidence type="ECO:0000256" key="15">
    <source>
        <dbReference type="SAM" id="Phobius"/>
    </source>
</evidence>
<keyword evidence="4 15" id="KW-0812">Transmembrane</keyword>
<feature type="region of interest" description="Disordered" evidence="14">
    <location>
        <begin position="623"/>
        <end position="654"/>
    </location>
</feature>
<evidence type="ECO:0000256" key="3">
    <source>
        <dbReference type="ARBA" id="ARBA00022448"/>
    </source>
</evidence>
<dbReference type="AlphaFoldDB" id="A0A8J5XE72"/>
<keyword evidence="6" id="KW-0530">Neurotransmitter biosynthesis</keyword>
<feature type="transmembrane region" description="Helical" evidence="15">
    <location>
        <begin position="213"/>
        <end position="233"/>
    </location>
</feature>
<feature type="transmembrane region" description="Helical" evidence="15">
    <location>
        <begin position="367"/>
        <end position="398"/>
    </location>
</feature>
<keyword evidence="8" id="KW-0915">Sodium</keyword>
<dbReference type="PANTHER" id="PTHR45897:SF4">
    <property type="entry name" value="HIGH-AFFINITY CHOLINE TRANSPORTER 1"/>
    <property type="match status" value="1"/>
</dbReference>
<organism evidence="16 17">
    <name type="scientific">Diacronema lutheri</name>
    <name type="common">Unicellular marine alga</name>
    <name type="synonym">Monochrysis lutheri</name>
    <dbReference type="NCBI Taxonomy" id="2081491"/>
    <lineage>
        <taxon>Eukaryota</taxon>
        <taxon>Haptista</taxon>
        <taxon>Haptophyta</taxon>
        <taxon>Pavlovophyceae</taxon>
        <taxon>Pavlovales</taxon>
        <taxon>Pavlovaceae</taxon>
        <taxon>Diacronema</taxon>
    </lineage>
</organism>
<evidence type="ECO:0000256" key="5">
    <source>
        <dbReference type="ARBA" id="ARBA00022847"/>
    </source>
</evidence>
<comment type="similarity">
    <text evidence="2 13">Belongs to the sodium:solute symporter (SSF) (TC 2.A.21) family.</text>
</comment>
<feature type="transmembrane region" description="Helical" evidence="15">
    <location>
        <begin position="486"/>
        <end position="507"/>
    </location>
</feature>
<evidence type="ECO:0000256" key="1">
    <source>
        <dbReference type="ARBA" id="ARBA00004141"/>
    </source>
</evidence>
<dbReference type="OrthoDB" id="546820at2759"/>
<keyword evidence="12" id="KW-0739">Sodium transport</keyword>
<evidence type="ECO:0000256" key="8">
    <source>
        <dbReference type="ARBA" id="ARBA00023053"/>
    </source>
</evidence>
<accession>A0A8J5XE72</accession>
<feature type="transmembrane region" description="Helical" evidence="15">
    <location>
        <begin position="568"/>
        <end position="589"/>
    </location>
</feature>
<dbReference type="InterPro" id="IPR038377">
    <property type="entry name" value="Na/Glc_symporter_sf"/>
</dbReference>
<evidence type="ECO:0000256" key="6">
    <source>
        <dbReference type="ARBA" id="ARBA00022979"/>
    </source>
</evidence>
<keyword evidence="7 15" id="KW-1133">Transmembrane helix</keyword>
<feature type="transmembrane region" description="Helical" evidence="15">
    <location>
        <begin position="309"/>
        <end position="329"/>
    </location>
</feature>
<evidence type="ECO:0000256" key="4">
    <source>
        <dbReference type="ARBA" id="ARBA00022692"/>
    </source>
</evidence>
<reference evidence="16" key="1">
    <citation type="submission" date="2021-05" db="EMBL/GenBank/DDBJ databases">
        <title>The genome of the haptophyte Pavlova lutheri (Diacronema luteri, Pavlovales) - a model for lipid biosynthesis in eukaryotic algae.</title>
        <authorList>
            <person name="Hulatt C.J."/>
            <person name="Posewitz M.C."/>
        </authorList>
    </citation>
    <scope>NUCLEOTIDE SEQUENCE</scope>
    <source>
        <strain evidence="16">NIVA-4/92</strain>
    </source>
</reference>
<feature type="transmembrane region" description="Helical" evidence="15">
    <location>
        <begin position="23"/>
        <end position="42"/>
    </location>
</feature>
<evidence type="ECO:0000256" key="7">
    <source>
        <dbReference type="ARBA" id="ARBA00022989"/>
    </source>
</evidence>
<evidence type="ECO:0000256" key="13">
    <source>
        <dbReference type="RuleBase" id="RU362091"/>
    </source>
</evidence>
<evidence type="ECO:0000256" key="2">
    <source>
        <dbReference type="ARBA" id="ARBA00006434"/>
    </source>
</evidence>
<dbReference type="GO" id="GO:0005886">
    <property type="term" value="C:plasma membrane"/>
    <property type="evidence" value="ECO:0007669"/>
    <property type="project" value="TreeGrafter"/>
</dbReference>
<gene>
    <name evidence="16" type="ORF">KFE25_012621</name>
</gene>
<evidence type="ECO:0000256" key="9">
    <source>
        <dbReference type="ARBA" id="ARBA00023065"/>
    </source>
</evidence>
<evidence type="ECO:0000256" key="12">
    <source>
        <dbReference type="ARBA" id="ARBA00023201"/>
    </source>
</evidence>
<keyword evidence="10 15" id="KW-0472">Membrane</keyword>
<evidence type="ECO:0000256" key="10">
    <source>
        <dbReference type="ARBA" id="ARBA00023136"/>
    </source>
</evidence>
<evidence type="ECO:0000256" key="14">
    <source>
        <dbReference type="SAM" id="MobiDB-lite"/>
    </source>
</evidence>
<sequence length="654" mass="67606">MGPLGVLEALPVAELSDNDADELLLVVALACVVLAGGFFRCAGRLYEASGDGLSSDDEQLCPARFYLTEHGLSVTVAACSLAATYTSAGMVNGMAETMVTEGLVWSVGTFAWPASLALSGLAVAPRLRRRGCVTVIDPLQDVAGERLGALYALPVLLSMVFWAGSILSSLASTAAVIVGGRRALCAFGSVAVALSYTLFGGLRAVALTDVCQLIVFCVGLLAVLPVCAASPFVRPLLDADGAEAALGSFERSVAHVPYETATGGVAFADLRGEWVDRAFTCLYGQCSHQIVAQRFLAARSPAAARRVGMWASACHLGLGLLCAAFAYVATRTDWALVGGQAAQVCGADAALLAPCLLRFVAPRALGWAGLAAVGAAMMSSIDSAVLAAASLFVWNFLWRARGWGESSRALQAKEVARLHALDAAEADEPRPRGAGAYADGSDGGLLDECAARVRMARALRNANRAVMLLVAMLGGLLAWQSEAISLLVLLLGDLTSSLVTTPLLCALHWRGTNAYGLALALAASCMLRVASGEPRVGIRALVRWPGYCEEAVSIGLGHGPQLFPFRTAIALGSLPLIVVASAASSWALFTGRLPPRYDVLGLLQRADARVWASERGWVAAAASGAPADGSGVGHDLAGRGAVGEGLRPSAGSSR</sequence>
<dbReference type="EMBL" id="JAGTXO010000011">
    <property type="protein sequence ID" value="KAG8465258.1"/>
    <property type="molecule type" value="Genomic_DNA"/>
</dbReference>
<protein>
    <submittedName>
        <fullName evidence="16">Uncharacterized protein</fullName>
    </submittedName>
</protein>
<name>A0A8J5XE72_DIALT</name>
<dbReference type="Proteomes" id="UP000751190">
    <property type="component" value="Unassembled WGS sequence"/>
</dbReference>
<evidence type="ECO:0000313" key="17">
    <source>
        <dbReference type="Proteomes" id="UP000751190"/>
    </source>
</evidence>
<keyword evidence="5" id="KW-0769">Symport</keyword>
<dbReference type="Gene3D" id="1.20.1730.10">
    <property type="entry name" value="Sodium/glucose cotransporter"/>
    <property type="match status" value="1"/>
</dbReference>
<comment type="caution">
    <text evidence="16">The sequence shown here is derived from an EMBL/GenBank/DDBJ whole genome shotgun (WGS) entry which is preliminary data.</text>
</comment>
<evidence type="ECO:0000313" key="16">
    <source>
        <dbReference type="EMBL" id="KAG8465258.1"/>
    </source>
</evidence>
<keyword evidence="3" id="KW-0813">Transport</keyword>
<dbReference type="InterPro" id="IPR052244">
    <property type="entry name" value="Choline_transporter"/>
</dbReference>
<dbReference type="PANTHER" id="PTHR45897">
    <property type="entry name" value="HIGH-AFFINITY CHOLINE TRANSPORTER 1"/>
    <property type="match status" value="1"/>
</dbReference>
<dbReference type="GO" id="GO:0005307">
    <property type="term" value="F:choline:sodium symporter activity"/>
    <property type="evidence" value="ECO:0007669"/>
    <property type="project" value="TreeGrafter"/>
</dbReference>
<evidence type="ECO:0000256" key="11">
    <source>
        <dbReference type="ARBA" id="ARBA00023180"/>
    </source>
</evidence>
<feature type="transmembrane region" description="Helical" evidence="15">
    <location>
        <begin position="186"/>
        <end position="206"/>
    </location>
</feature>